<evidence type="ECO:0000256" key="1">
    <source>
        <dbReference type="ARBA" id="ARBA00022491"/>
    </source>
</evidence>
<evidence type="ECO:0000256" key="4">
    <source>
        <dbReference type="ARBA" id="ARBA00023163"/>
    </source>
</evidence>
<evidence type="ECO:0000313" key="5">
    <source>
        <dbReference type="EMBL" id="PIU99150.1"/>
    </source>
</evidence>
<dbReference type="PANTHER" id="PTHR34824:SF1">
    <property type="entry name" value="HEAT-INDUCIBLE TRANSCRIPTION REPRESSOR HRCA"/>
    <property type="match status" value="1"/>
</dbReference>
<keyword evidence="2" id="KW-0805">Transcription regulation</keyword>
<dbReference type="PANTHER" id="PTHR34824">
    <property type="entry name" value="HEAT-INDUCIBLE TRANSCRIPTION REPRESSOR HRCA"/>
    <property type="match status" value="1"/>
</dbReference>
<evidence type="ECO:0008006" key="7">
    <source>
        <dbReference type="Google" id="ProtNLM"/>
    </source>
</evidence>
<evidence type="ECO:0000313" key="6">
    <source>
        <dbReference type="Proteomes" id="UP000230131"/>
    </source>
</evidence>
<dbReference type="GO" id="GO:0045892">
    <property type="term" value="P:negative regulation of DNA-templated transcription"/>
    <property type="evidence" value="ECO:0007669"/>
    <property type="project" value="TreeGrafter"/>
</dbReference>
<dbReference type="EMBL" id="PEVH01000042">
    <property type="protein sequence ID" value="PIU99150.1"/>
    <property type="molecule type" value="Genomic_DNA"/>
</dbReference>
<keyword evidence="4" id="KW-0804">Transcription</keyword>
<sequence length="128" mass="14899">MTLDRKYIKEVQPISSNFLKEEYNLEISPATIRAELARLDEDGFLEQVHISGGRIPTNKAYRFFVDNLFKEDFIEFGKEEILKEAFEGFEGLKDISKFSYELTKILSSLSSNLVITYLENLDIFIKED</sequence>
<evidence type="ECO:0000256" key="3">
    <source>
        <dbReference type="ARBA" id="ARBA00023016"/>
    </source>
</evidence>
<dbReference type="GO" id="GO:0003677">
    <property type="term" value="F:DNA binding"/>
    <property type="evidence" value="ECO:0007669"/>
    <property type="project" value="InterPro"/>
</dbReference>
<dbReference type="Gene3D" id="1.10.10.10">
    <property type="entry name" value="Winged helix-like DNA-binding domain superfamily/Winged helix DNA-binding domain"/>
    <property type="match status" value="1"/>
</dbReference>
<dbReference type="SUPFAM" id="SSF46785">
    <property type="entry name" value="Winged helix' DNA-binding domain"/>
    <property type="match status" value="1"/>
</dbReference>
<organism evidence="5 6">
    <name type="scientific">Candidatus Wolfebacteria bacterium CG03_land_8_20_14_0_80_36_15</name>
    <dbReference type="NCBI Taxonomy" id="1975067"/>
    <lineage>
        <taxon>Bacteria</taxon>
        <taxon>Candidatus Wolfeibacteriota</taxon>
    </lineage>
</organism>
<keyword evidence="3" id="KW-0346">Stress response</keyword>
<accession>A0A2M7B7T3</accession>
<dbReference type="InterPro" id="IPR002571">
    <property type="entry name" value="HrcA"/>
</dbReference>
<dbReference type="InterPro" id="IPR036388">
    <property type="entry name" value="WH-like_DNA-bd_sf"/>
</dbReference>
<dbReference type="Proteomes" id="UP000230131">
    <property type="component" value="Unassembled WGS sequence"/>
</dbReference>
<name>A0A2M7B7T3_9BACT</name>
<proteinExistence type="predicted"/>
<comment type="caution">
    <text evidence="5">The sequence shown here is derived from an EMBL/GenBank/DDBJ whole genome shotgun (WGS) entry which is preliminary data.</text>
</comment>
<keyword evidence="1" id="KW-0678">Repressor</keyword>
<dbReference type="InterPro" id="IPR036390">
    <property type="entry name" value="WH_DNA-bd_sf"/>
</dbReference>
<reference evidence="6" key="1">
    <citation type="submission" date="2017-09" db="EMBL/GenBank/DDBJ databases">
        <title>Depth-based differentiation of microbial function through sediment-hosted aquifers and enrichment of novel symbionts in the deep terrestrial subsurface.</title>
        <authorList>
            <person name="Probst A.J."/>
            <person name="Ladd B."/>
            <person name="Jarett J.K."/>
            <person name="Geller-Mcgrath D.E."/>
            <person name="Sieber C.M.K."/>
            <person name="Emerson J.B."/>
            <person name="Anantharaman K."/>
            <person name="Thomas B.C."/>
            <person name="Malmstrom R."/>
            <person name="Stieglmeier M."/>
            <person name="Klingl A."/>
            <person name="Woyke T."/>
            <person name="Ryan C.M."/>
            <person name="Banfield J.F."/>
        </authorList>
    </citation>
    <scope>NUCLEOTIDE SEQUENCE [LARGE SCALE GENOMIC DNA]</scope>
</reference>
<dbReference type="AlphaFoldDB" id="A0A2M7B7T3"/>
<evidence type="ECO:0000256" key="2">
    <source>
        <dbReference type="ARBA" id="ARBA00023015"/>
    </source>
</evidence>
<gene>
    <name evidence="5" type="ORF">COS59_01305</name>
</gene>
<protein>
    <recommendedName>
        <fullName evidence="7">Heat-inducible transcription repressor HrcA C-terminal domain-containing protein</fullName>
    </recommendedName>
</protein>